<evidence type="ECO:0000313" key="1">
    <source>
        <dbReference type="EMBL" id="MDT0652009.1"/>
    </source>
</evidence>
<evidence type="ECO:0008006" key="3">
    <source>
        <dbReference type="Google" id="ProtNLM"/>
    </source>
</evidence>
<gene>
    <name evidence="1" type="ORF">RM529_17855</name>
</gene>
<organism evidence="1 2">
    <name type="scientific">Autumnicola edwardsiae</name>
    <dbReference type="NCBI Taxonomy" id="3075594"/>
    <lineage>
        <taxon>Bacteria</taxon>
        <taxon>Pseudomonadati</taxon>
        <taxon>Bacteroidota</taxon>
        <taxon>Flavobacteriia</taxon>
        <taxon>Flavobacteriales</taxon>
        <taxon>Flavobacteriaceae</taxon>
        <taxon>Autumnicola</taxon>
    </lineage>
</organism>
<reference evidence="1 2" key="1">
    <citation type="submission" date="2023-09" db="EMBL/GenBank/DDBJ databases">
        <authorList>
            <person name="Rey-Velasco X."/>
        </authorList>
    </citation>
    <scope>NUCLEOTIDE SEQUENCE [LARGE SCALE GENOMIC DNA]</scope>
    <source>
        <strain evidence="1 2">F297</strain>
    </source>
</reference>
<dbReference type="Proteomes" id="UP001248819">
    <property type="component" value="Unassembled WGS sequence"/>
</dbReference>
<feature type="non-terminal residue" evidence="1">
    <location>
        <position position="1"/>
    </location>
</feature>
<comment type="caution">
    <text evidence="1">The sequence shown here is derived from an EMBL/GenBank/DDBJ whole genome shotgun (WGS) entry which is preliminary data.</text>
</comment>
<proteinExistence type="predicted"/>
<dbReference type="EMBL" id="JAVRHP010000319">
    <property type="protein sequence ID" value="MDT0652009.1"/>
    <property type="molecule type" value="Genomic_DNA"/>
</dbReference>
<name>A0ABU3D072_9FLAO</name>
<evidence type="ECO:0000313" key="2">
    <source>
        <dbReference type="Proteomes" id="UP001248819"/>
    </source>
</evidence>
<keyword evidence="2" id="KW-1185">Reference proteome</keyword>
<accession>A0ABU3D072</accession>
<protein>
    <recommendedName>
        <fullName evidence="3">Dipeptidylpeptidase IV N-terminal domain-containing protein</fullName>
    </recommendedName>
</protein>
<sequence>DSRMFIYHFSSGEIVDISYDKPDGTNDLDPRFSPNEAEVIFVNTSNDGISPRNIYTQSIVRDVNENEDRTELIQNAIMPDWE</sequence>